<keyword evidence="3" id="KW-1185">Reference proteome</keyword>
<dbReference type="RefSeq" id="WP_262427551.1">
    <property type="nucleotide sequence ID" value="NZ_JACRTJ010000018.1"/>
</dbReference>
<dbReference type="Gene3D" id="1.25.40.10">
    <property type="entry name" value="Tetratricopeptide repeat domain"/>
    <property type="match status" value="1"/>
</dbReference>
<dbReference type="SUPFAM" id="SSF48452">
    <property type="entry name" value="TPR-like"/>
    <property type="match status" value="1"/>
</dbReference>
<name>A0ABR7NSZ6_9FIRM</name>
<evidence type="ECO:0000313" key="3">
    <source>
        <dbReference type="Proteomes" id="UP000647491"/>
    </source>
</evidence>
<evidence type="ECO:0000313" key="2">
    <source>
        <dbReference type="EMBL" id="MBC8599243.1"/>
    </source>
</evidence>
<sequence>MKLLEQCQKWNEEDEFQKIIDTLEAIPAGERTPEMDSELARAYSNLAEPGDRELFQRAIGLLEPHEARPGDADTQELIDSCRRCLALPGFEKNFRQRTKEAWAAFAGIEAELRRIMDTDEMRERGEELVEECQKVLELAFCSPSFELGVGVEKYELILSADGNRSALFPLVYFQRRAPESVLEHWNILVGRQPSAGFSLQAGELQVQAEDVLVWTEPREDRVSLTLYCEKLLPLMREEEDKVWWLLCTLTDQVLGEVSSIALIHDLDIVEQPRSGTAVLLSELPGKLRDMGYTRWDDAGDYLENSYIAYELEPVKDPEADWRLDVGAGSTRLPVLINDYMRSESGIMDDYHRDGIAAGFLCYPLDGFTGEGRAEEILTFRDALRESVREHAGEDAVTFLGGATGLYYGYLDLIAWDLPAVLDAAREFFAGTDMAWGGFHVFRRDVGAVRLWEQEGEPQVDAKTGSLLSAQDIETLGSFEDGVSGYFGKMLQWLEDFIERGVETGRFTSRQARQDLKIALWYSYACNNLDEYRYYYKAAQWMKDSEKNAGGCATWYYRYSVALMYCGRLEEALDYAEKGIREEPDYPWIWLQAAKLRSHSGDKAGALEAVAHGLKLEPGDHEFLTLKGEIEAGEPLERMEYHWIDPGADRNLQQGLDEDADEKQRSISCITVNREGLERFWNIFGPKPEQYAPDGPFTQFPYTVNGQTFDLVFQMNEAGMSSLSADWLERLADWLKEGRWLERNHPDGRPACLDTVLVGLDYHMGLVYHLMEEDEYFQIFLLPDGTEKEGAFWSPEESSGPEVYTIEEMEAVEEHIRKYFGEIGHVFHELVSPDIHVDICVVPPDGEREYYTLVTMGMGARRMQVPEELAKYRLERAELAIALPPDWRLDEESMKDERWYWPVRLLKVLARLPIQSDTWLGWGHTMDNQRPFAEDTKLCGAILGEPQNIRKEGFFCHLPGGEEINFYQVIPLHREELEYKLEHNAEALLEKLAEADFVVHPDRPADLL</sequence>
<evidence type="ECO:0000259" key="1">
    <source>
        <dbReference type="Pfam" id="PF05076"/>
    </source>
</evidence>
<dbReference type="SUPFAM" id="SSF103359">
    <property type="entry name" value="Suppressor of Fused, N-terminal domain"/>
    <property type="match status" value="1"/>
</dbReference>
<comment type="caution">
    <text evidence="2">The sequence shown here is derived from an EMBL/GenBank/DDBJ whole genome shotgun (WGS) entry which is preliminary data.</text>
</comment>
<dbReference type="Pfam" id="PF14559">
    <property type="entry name" value="TPR_19"/>
    <property type="match status" value="1"/>
</dbReference>
<reference evidence="2 3" key="1">
    <citation type="submission" date="2020-08" db="EMBL/GenBank/DDBJ databases">
        <title>Genome public.</title>
        <authorList>
            <person name="Liu C."/>
            <person name="Sun Q."/>
        </authorList>
    </citation>
    <scope>NUCLEOTIDE SEQUENCE [LARGE SCALE GENOMIC DNA]</scope>
    <source>
        <strain evidence="2 3">BX10</strain>
    </source>
</reference>
<dbReference type="InterPro" id="IPR020941">
    <property type="entry name" value="SUFU-like_domain"/>
</dbReference>
<dbReference type="EMBL" id="JACRTJ010000018">
    <property type="protein sequence ID" value="MBC8599243.1"/>
    <property type="molecule type" value="Genomic_DNA"/>
</dbReference>
<feature type="domain" description="Suppressor of fused-like" evidence="1">
    <location>
        <begin position="834"/>
        <end position="995"/>
    </location>
</feature>
<protein>
    <submittedName>
        <fullName evidence="2">Suppressor of fused domain protein</fullName>
    </submittedName>
</protein>
<accession>A0ABR7NSZ6</accession>
<organism evidence="2 3">
    <name type="scientific">Enterocloster hominis</name>
    <name type="common">ex Liu et al. 2021</name>
    <dbReference type="NCBI Taxonomy" id="2763663"/>
    <lineage>
        <taxon>Bacteria</taxon>
        <taxon>Bacillati</taxon>
        <taxon>Bacillota</taxon>
        <taxon>Clostridia</taxon>
        <taxon>Lachnospirales</taxon>
        <taxon>Lachnospiraceae</taxon>
        <taxon>Enterocloster</taxon>
    </lineage>
</organism>
<proteinExistence type="predicted"/>
<dbReference type="InterPro" id="IPR011990">
    <property type="entry name" value="TPR-like_helical_dom_sf"/>
</dbReference>
<dbReference type="InterPro" id="IPR037181">
    <property type="entry name" value="SUFU_N"/>
</dbReference>
<gene>
    <name evidence="2" type="ORF">H8708_08395</name>
</gene>
<dbReference type="Pfam" id="PF05076">
    <property type="entry name" value="SUFU"/>
    <property type="match status" value="1"/>
</dbReference>
<dbReference type="Proteomes" id="UP000647491">
    <property type="component" value="Unassembled WGS sequence"/>
</dbReference>